<gene>
    <name evidence="1" type="ORF">UU29_C0006G0020</name>
</gene>
<dbReference type="AlphaFoldDB" id="A0A0G0U7V5"/>
<dbReference type="EMBL" id="LCAB01000006">
    <property type="protein sequence ID" value="KKR83331.1"/>
    <property type="molecule type" value="Genomic_DNA"/>
</dbReference>
<evidence type="ECO:0000313" key="1">
    <source>
        <dbReference type="EMBL" id="KKR83331.1"/>
    </source>
</evidence>
<organism evidence="1 2">
    <name type="scientific">Candidatus Daviesbacteria bacterium GW2011_GWA2_40_9</name>
    <dbReference type="NCBI Taxonomy" id="1618424"/>
    <lineage>
        <taxon>Bacteria</taxon>
        <taxon>Candidatus Daviesiibacteriota</taxon>
    </lineage>
</organism>
<proteinExistence type="predicted"/>
<name>A0A0G0U7V5_9BACT</name>
<accession>A0A0G0U7V5</accession>
<dbReference type="Proteomes" id="UP000034601">
    <property type="component" value="Unassembled WGS sequence"/>
</dbReference>
<comment type="caution">
    <text evidence="1">The sequence shown here is derived from an EMBL/GenBank/DDBJ whole genome shotgun (WGS) entry which is preliminary data.</text>
</comment>
<sequence length="242" mass="26119">MNKTAQAGIVSPLLLLALAAMGVLSFILVTQFAPFQKTEVAQLYPKEEPQAQIKTTGSGAPSGTHYNLNIIGAPKGKTASLTESSGHRIFVPLTGSCKIKLSMGDFAVLDGNCTDGPASFQLPSPDPDNDGITTYSVWVRALGKPGGKSTMTPCATYIDPTTGVAEEWCSTSQLVSVRTSGKQSFSDVSKLLLYVYVDLDGDGTIERYPLFDPTLQDYFWSYDNQGLKLLQMRFYPIPSNVN</sequence>
<protein>
    <submittedName>
        <fullName evidence="1">Uncharacterized protein</fullName>
    </submittedName>
</protein>
<evidence type="ECO:0000313" key="2">
    <source>
        <dbReference type="Proteomes" id="UP000034601"/>
    </source>
</evidence>
<reference evidence="1 2" key="1">
    <citation type="journal article" date="2015" name="Nature">
        <title>rRNA introns, odd ribosomes, and small enigmatic genomes across a large radiation of phyla.</title>
        <authorList>
            <person name="Brown C.T."/>
            <person name="Hug L.A."/>
            <person name="Thomas B.C."/>
            <person name="Sharon I."/>
            <person name="Castelle C.J."/>
            <person name="Singh A."/>
            <person name="Wilkins M.J."/>
            <person name="Williams K.H."/>
            <person name="Banfield J.F."/>
        </authorList>
    </citation>
    <scope>NUCLEOTIDE SEQUENCE [LARGE SCALE GENOMIC DNA]</scope>
</reference>